<name>A0ABW5S3U7_9BACL</name>
<dbReference type="InterPro" id="IPR011701">
    <property type="entry name" value="MFS"/>
</dbReference>
<evidence type="ECO:0000313" key="8">
    <source>
        <dbReference type="Proteomes" id="UP001597399"/>
    </source>
</evidence>
<protein>
    <submittedName>
        <fullName evidence="7">MFS transporter</fullName>
    </submittedName>
</protein>
<evidence type="ECO:0000256" key="2">
    <source>
        <dbReference type="ARBA" id="ARBA00022475"/>
    </source>
</evidence>
<dbReference type="SUPFAM" id="SSF103473">
    <property type="entry name" value="MFS general substrate transporter"/>
    <property type="match status" value="1"/>
</dbReference>
<dbReference type="PANTHER" id="PTHR23513:SF6">
    <property type="entry name" value="MAJOR FACILITATOR SUPERFAMILY ASSOCIATED DOMAIN-CONTAINING PROTEIN"/>
    <property type="match status" value="1"/>
</dbReference>
<feature type="transmembrane region" description="Helical" evidence="6">
    <location>
        <begin position="264"/>
        <end position="282"/>
    </location>
</feature>
<dbReference type="PANTHER" id="PTHR23513">
    <property type="entry name" value="INTEGRAL MEMBRANE EFFLUX PROTEIN-RELATED"/>
    <property type="match status" value="1"/>
</dbReference>
<keyword evidence="2" id="KW-1003">Cell membrane</keyword>
<gene>
    <name evidence="7" type="ORF">ACFSUE_05940</name>
</gene>
<comment type="caution">
    <text evidence="7">The sequence shown here is derived from an EMBL/GenBank/DDBJ whole genome shotgun (WGS) entry which is preliminary data.</text>
</comment>
<feature type="transmembrane region" description="Helical" evidence="6">
    <location>
        <begin position="170"/>
        <end position="188"/>
    </location>
</feature>
<dbReference type="RefSeq" id="WP_253058376.1">
    <property type="nucleotide sequence ID" value="NZ_JAMXWM010000002.1"/>
</dbReference>
<feature type="transmembrane region" description="Helical" evidence="6">
    <location>
        <begin position="354"/>
        <end position="377"/>
    </location>
</feature>
<feature type="transmembrane region" description="Helical" evidence="6">
    <location>
        <begin position="294"/>
        <end position="311"/>
    </location>
</feature>
<evidence type="ECO:0000256" key="6">
    <source>
        <dbReference type="SAM" id="Phobius"/>
    </source>
</evidence>
<feature type="transmembrane region" description="Helical" evidence="6">
    <location>
        <begin position="145"/>
        <end position="164"/>
    </location>
</feature>
<accession>A0ABW5S3U7</accession>
<dbReference type="Gene3D" id="1.20.1250.20">
    <property type="entry name" value="MFS general substrate transporter like domains"/>
    <property type="match status" value="1"/>
</dbReference>
<feature type="transmembrane region" description="Helical" evidence="6">
    <location>
        <begin position="43"/>
        <end position="64"/>
    </location>
</feature>
<sequence>MTNVLKKKTSIKTYVTSSLFQIIAEQIFIFGSIWWVLQNSHSFIAMGVLLFITPAVQFLISFFNVHLSLVIRKRPVLLTVHFIQLIVLIAFTFLFFKSAISYPLLIALILGIAVLDALFPPLSQALLIEATDEDNQIAASGLQQVIRQIAPIIGPAIAGALIYWRGLDLLFIVIVFIQIFNIIGTFTLHPSSIRPKKTQIKPSVSFGEIFGQIYQQFYLGLKTVFSSTHLRHIMIVTMLINFAAVGPLTVLFPAISFRLNHSPAGFSGLFVILGIGSFWAMSASSMLRRLGHQAVFTFLFSASVGVTLIFLNWGNQWIFATVMVFAYSFLLTWSNMLIFNFIHMITNNDEFEEVVGTITTAASIVQLVSILVCGFIADQLGISLTLGIGGGLLAVVSIGFALLPPFVGIPNSTAAPKR</sequence>
<feature type="transmembrane region" description="Helical" evidence="6">
    <location>
        <begin position="232"/>
        <end position="252"/>
    </location>
</feature>
<evidence type="ECO:0000256" key="4">
    <source>
        <dbReference type="ARBA" id="ARBA00022989"/>
    </source>
</evidence>
<organism evidence="7 8">
    <name type="scientific">Sporolactobacillus shoreicorticis</name>
    <dbReference type="NCBI Taxonomy" id="1923877"/>
    <lineage>
        <taxon>Bacteria</taxon>
        <taxon>Bacillati</taxon>
        <taxon>Bacillota</taxon>
        <taxon>Bacilli</taxon>
        <taxon>Bacillales</taxon>
        <taxon>Sporolactobacillaceae</taxon>
        <taxon>Sporolactobacillus</taxon>
    </lineage>
</organism>
<evidence type="ECO:0000256" key="5">
    <source>
        <dbReference type="ARBA" id="ARBA00023136"/>
    </source>
</evidence>
<dbReference type="Pfam" id="PF07690">
    <property type="entry name" value="MFS_1"/>
    <property type="match status" value="1"/>
</dbReference>
<keyword evidence="8" id="KW-1185">Reference proteome</keyword>
<evidence type="ECO:0000256" key="1">
    <source>
        <dbReference type="ARBA" id="ARBA00004651"/>
    </source>
</evidence>
<feature type="transmembrane region" description="Helical" evidence="6">
    <location>
        <begin position="102"/>
        <end position="119"/>
    </location>
</feature>
<keyword evidence="3 6" id="KW-0812">Transmembrane</keyword>
<feature type="transmembrane region" description="Helical" evidence="6">
    <location>
        <begin position="317"/>
        <end position="342"/>
    </location>
</feature>
<dbReference type="InterPro" id="IPR036259">
    <property type="entry name" value="MFS_trans_sf"/>
</dbReference>
<feature type="transmembrane region" description="Helical" evidence="6">
    <location>
        <begin position="12"/>
        <end position="37"/>
    </location>
</feature>
<keyword evidence="4 6" id="KW-1133">Transmembrane helix</keyword>
<dbReference type="Proteomes" id="UP001597399">
    <property type="component" value="Unassembled WGS sequence"/>
</dbReference>
<proteinExistence type="predicted"/>
<evidence type="ECO:0000256" key="3">
    <source>
        <dbReference type="ARBA" id="ARBA00022692"/>
    </source>
</evidence>
<keyword evidence="5 6" id="KW-0472">Membrane</keyword>
<feature type="transmembrane region" description="Helical" evidence="6">
    <location>
        <begin position="383"/>
        <end position="409"/>
    </location>
</feature>
<dbReference type="EMBL" id="JBHUMQ010000015">
    <property type="protein sequence ID" value="MFD2693170.1"/>
    <property type="molecule type" value="Genomic_DNA"/>
</dbReference>
<feature type="transmembrane region" description="Helical" evidence="6">
    <location>
        <begin position="76"/>
        <end position="96"/>
    </location>
</feature>
<comment type="subcellular location">
    <subcellularLocation>
        <location evidence="1">Cell membrane</location>
        <topology evidence="1">Multi-pass membrane protein</topology>
    </subcellularLocation>
</comment>
<reference evidence="8" key="1">
    <citation type="journal article" date="2019" name="Int. J. Syst. Evol. Microbiol.">
        <title>The Global Catalogue of Microorganisms (GCM) 10K type strain sequencing project: providing services to taxonomists for standard genome sequencing and annotation.</title>
        <authorList>
            <consortium name="The Broad Institute Genomics Platform"/>
            <consortium name="The Broad Institute Genome Sequencing Center for Infectious Disease"/>
            <person name="Wu L."/>
            <person name="Ma J."/>
        </authorList>
    </citation>
    <scope>NUCLEOTIDE SEQUENCE [LARGE SCALE GENOMIC DNA]</scope>
    <source>
        <strain evidence="8">TISTR 2466</strain>
    </source>
</reference>
<evidence type="ECO:0000313" key="7">
    <source>
        <dbReference type="EMBL" id="MFD2693170.1"/>
    </source>
</evidence>